<proteinExistence type="predicted"/>
<organism evidence="2">
    <name type="scientific">freshwater metagenome</name>
    <dbReference type="NCBI Taxonomy" id="449393"/>
    <lineage>
        <taxon>unclassified sequences</taxon>
        <taxon>metagenomes</taxon>
        <taxon>ecological metagenomes</taxon>
    </lineage>
</organism>
<evidence type="ECO:0000313" key="2">
    <source>
        <dbReference type="EMBL" id="CAB4935052.1"/>
    </source>
</evidence>
<name>A0A6J7IXI7_9ZZZZ</name>
<feature type="domain" description="DUF6314" evidence="1">
    <location>
        <begin position="17"/>
        <end position="156"/>
    </location>
</feature>
<dbReference type="InterPro" id="IPR045632">
    <property type="entry name" value="DUF6314"/>
</dbReference>
<dbReference type="AlphaFoldDB" id="A0A6J7IXI7"/>
<gene>
    <name evidence="2" type="ORF">UFOPK3564_02599</name>
</gene>
<dbReference type="EMBL" id="CAFBMK010000193">
    <property type="protein sequence ID" value="CAB4935052.1"/>
    <property type="molecule type" value="Genomic_DNA"/>
</dbReference>
<accession>A0A6J7IXI7</accession>
<dbReference type="Pfam" id="PF19834">
    <property type="entry name" value="DUF6314"/>
    <property type="match status" value="1"/>
</dbReference>
<protein>
    <submittedName>
        <fullName evidence="2">Unannotated protein</fullName>
    </submittedName>
</protein>
<reference evidence="2" key="1">
    <citation type="submission" date="2020-05" db="EMBL/GenBank/DDBJ databases">
        <authorList>
            <person name="Chiriac C."/>
            <person name="Salcher M."/>
            <person name="Ghai R."/>
            <person name="Kavagutti S V."/>
        </authorList>
    </citation>
    <scope>NUCLEOTIDE SEQUENCE</scope>
</reference>
<sequence length="156" mass="17460">MPAPAPTVQVTDPRTFFPGVWQIDRRVHDARARTDGTYVGTATFLVEGEGLSWTERGELRLGDYVGRTSRVMRVLPVPPARADGAPRGAAPWEVRFDDGRPFHPLDLRGGSCPVDHPCGEDHYAGWVRVESEDLLVVSWRVTGPRKDHTILSRYTR</sequence>
<evidence type="ECO:0000259" key="1">
    <source>
        <dbReference type="Pfam" id="PF19834"/>
    </source>
</evidence>